<evidence type="ECO:0008006" key="4">
    <source>
        <dbReference type="Google" id="ProtNLM"/>
    </source>
</evidence>
<proteinExistence type="predicted"/>
<dbReference type="RefSeq" id="WP_251871866.1">
    <property type="nucleotide sequence ID" value="NZ_CP098755.1"/>
</dbReference>
<keyword evidence="1" id="KW-0812">Transmembrane</keyword>
<evidence type="ECO:0000313" key="3">
    <source>
        <dbReference type="Proteomes" id="UP001056500"/>
    </source>
</evidence>
<accession>A0ABY4WC58</accession>
<reference evidence="2" key="1">
    <citation type="submission" date="2022-06" db="EMBL/GenBank/DDBJ databases">
        <title>Genome sequencing of Brevibacillus sp. BB3-R1.</title>
        <authorList>
            <person name="Heo J."/>
            <person name="Lee D."/>
            <person name="Won M."/>
            <person name="Han B.-H."/>
            <person name="Hong S.-B."/>
            <person name="Kwon S.-W."/>
        </authorList>
    </citation>
    <scope>NUCLEOTIDE SEQUENCE</scope>
    <source>
        <strain evidence="2">BB3-R1</strain>
    </source>
</reference>
<feature type="transmembrane region" description="Helical" evidence="1">
    <location>
        <begin position="7"/>
        <end position="27"/>
    </location>
</feature>
<organism evidence="2 3">
    <name type="scientific">Brevibacillus ruminantium</name>
    <dbReference type="NCBI Taxonomy" id="2950604"/>
    <lineage>
        <taxon>Bacteria</taxon>
        <taxon>Bacillati</taxon>
        <taxon>Bacillota</taxon>
        <taxon>Bacilli</taxon>
        <taxon>Bacillales</taxon>
        <taxon>Paenibacillaceae</taxon>
        <taxon>Brevibacillus</taxon>
    </lineage>
</organism>
<keyword evidence="3" id="KW-1185">Reference proteome</keyword>
<evidence type="ECO:0000256" key="1">
    <source>
        <dbReference type="SAM" id="Phobius"/>
    </source>
</evidence>
<dbReference type="Proteomes" id="UP001056500">
    <property type="component" value="Chromosome"/>
</dbReference>
<gene>
    <name evidence="2" type="ORF">NDK47_21920</name>
</gene>
<feature type="transmembrane region" description="Helical" evidence="1">
    <location>
        <begin position="33"/>
        <end position="53"/>
    </location>
</feature>
<dbReference type="EMBL" id="CP098755">
    <property type="protein sequence ID" value="USG64755.1"/>
    <property type="molecule type" value="Genomic_DNA"/>
</dbReference>
<protein>
    <recommendedName>
        <fullName evidence="4">XapX domain-containing protein</fullName>
    </recommendedName>
</protein>
<keyword evidence="1" id="KW-1133">Transmembrane helix</keyword>
<evidence type="ECO:0000313" key="2">
    <source>
        <dbReference type="EMBL" id="USG64755.1"/>
    </source>
</evidence>
<keyword evidence="1" id="KW-0472">Membrane</keyword>
<sequence>MGPTRLRYTMIGFIVGVVVVYLKALPISEGVRFATPFYGAGIGLLIDGIILRVKQRKGKNDG</sequence>
<name>A0ABY4WC58_9BACL</name>